<dbReference type="Gene3D" id="2.60.40.10">
    <property type="entry name" value="Immunoglobulins"/>
    <property type="match status" value="1"/>
</dbReference>
<evidence type="ECO:0000313" key="1">
    <source>
        <dbReference type="EMBL" id="USG68140.1"/>
    </source>
</evidence>
<accession>A0ABY4WQJ2</accession>
<organism evidence="1 2">
    <name type="scientific">Brevibacillus ruminantium</name>
    <dbReference type="NCBI Taxonomy" id="2950604"/>
    <lineage>
        <taxon>Bacteria</taxon>
        <taxon>Bacillati</taxon>
        <taxon>Bacillota</taxon>
        <taxon>Bacilli</taxon>
        <taxon>Bacillales</taxon>
        <taxon>Paenibacillaceae</taxon>
        <taxon>Brevibacillus</taxon>
    </lineage>
</organism>
<evidence type="ECO:0000313" key="2">
    <source>
        <dbReference type="Proteomes" id="UP001056500"/>
    </source>
</evidence>
<dbReference type="InterPro" id="IPR013783">
    <property type="entry name" value="Ig-like_fold"/>
</dbReference>
<proteinExistence type="predicted"/>
<name>A0ABY4WQJ2_9BACL</name>
<dbReference type="RefSeq" id="WP_251875531.1">
    <property type="nucleotide sequence ID" value="NZ_CP098755.1"/>
</dbReference>
<keyword evidence="2" id="KW-1185">Reference proteome</keyword>
<gene>
    <name evidence="1" type="ORF">NDK47_13010</name>
</gene>
<reference evidence="1" key="1">
    <citation type="submission" date="2022-06" db="EMBL/GenBank/DDBJ databases">
        <title>Genome sequencing of Brevibacillus sp. BB3-R1.</title>
        <authorList>
            <person name="Heo J."/>
            <person name="Lee D."/>
            <person name="Won M."/>
            <person name="Han B.-H."/>
            <person name="Hong S.-B."/>
            <person name="Kwon S.-W."/>
        </authorList>
    </citation>
    <scope>NUCLEOTIDE SEQUENCE</scope>
    <source>
        <strain evidence="1">BB3-R1</strain>
    </source>
</reference>
<protein>
    <submittedName>
        <fullName evidence="1">Pilus assembly protein N-terminal domain-containing protein</fullName>
    </submittedName>
</protein>
<dbReference type="EMBL" id="CP098755">
    <property type="protein sequence ID" value="USG68140.1"/>
    <property type="molecule type" value="Genomic_DNA"/>
</dbReference>
<dbReference type="Proteomes" id="UP001056500">
    <property type="component" value="Chromosome"/>
</dbReference>
<sequence>MDQNIVYQGPFDFSPFFKDPYGDPLTYSIAIADSSIAQVSINSSTGIAYIRPLKVGKTTITITASGEKSGVAFFTFTFSVYED</sequence>